<evidence type="ECO:0000313" key="2">
    <source>
        <dbReference type="Proteomes" id="UP001066276"/>
    </source>
</evidence>
<sequence>MAVLLLGISDHASLTLTFGVADQAWYLTDTQFVASLAPELQGYFEYSQGLVGSAATLWVASKAVVRSVAKWLGCRGERTRAAQITALEAQVFDLKRQHLAVVP</sequence>
<proteinExistence type="predicted"/>
<dbReference type="EMBL" id="JANPWB010000014">
    <property type="protein sequence ID" value="KAJ1098273.1"/>
    <property type="molecule type" value="Genomic_DNA"/>
</dbReference>
<accession>A0AAV7M506</accession>
<evidence type="ECO:0000313" key="1">
    <source>
        <dbReference type="EMBL" id="KAJ1098273.1"/>
    </source>
</evidence>
<protein>
    <submittedName>
        <fullName evidence="1">Uncharacterized protein</fullName>
    </submittedName>
</protein>
<comment type="caution">
    <text evidence="1">The sequence shown here is derived from an EMBL/GenBank/DDBJ whole genome shotgun (WGS) entry which is preliminary data.</text>
</comment>
<dbReference type="AlphaFoldDB" id="A0AAV7M506"/>
<reference evidence="1" key="1">
    <citation type="journal article" date="2022" name="bioRxiv">
        <title>Sequencing and chromosome-scale assembly of the giantPleurodeles waltlgenome.</title>
        <authorList>
            <person name="Brown T."/>
            <person name="Elewa A."/>
            <person name="Iarovenko S."/>
            <person name="Subramanian E."/>
            <person name="Araus A.J."/>
            <person name="Petzold A."/>
            <person name="Susuki M."/>
            <person name="Suzuki K.-i.T."/>
            <person name="Hayashi T."/>
            <person name="Toyoda A."/>
            <person name="Oliveira C."/>
            <person name="Osipova E."/>
            <person name="Leigh N.D."/>
            <person name="Simon A."/>
            <person name="Yun M.H."/>
        </authorList>
    </citation>
    <scope>NUCLEOTIDE SEQUENCE</scope>
    <source>
        <strain evidence="1">20211129_DDA</strain>
        <tissue evidence="1">Liver</tissue>
    </source>
</reference>
<dbReference type="Proteomes" id="UP001066276">
    <property type="component" value="Chromosome 10"/>
</dbReference>
<gene>
    <name evidence="1" type="ORF">NDU88_003389</name>
</gene>
<name>A0AAV7M506_PLEWA</name>
<keyword evidence="2" id="KW-1185">Reference proteome</keyword>
<organism evidence="1 2">
    <name type="scientific">Pleurodeles waltl</name>
    <name type="common">Iberian ribbed newt</name>
    <dbReference type="NCBI Taxonomy" id="8319"/>
    <lineage>
        <taxon>Eukaryota</taxon>
        <taxon>Metazoa</taxon>
        <taxon>Chordata</taxon>
        <taxon>Craniata</taxon>
        <taxon>Vertebrata</taxon>
        <taxon>Euteleostomi</taxon>
        <taxon>Amphibia</taxon>
        <taxon>Batrachia</taxon>
        <taxon>Caudata</taxon>
        <taxon>Salamandroidea</taxon>
        <taxon>Salamandridae</taxon>
        <taxon>Pleurodelinae</taxon>
        <taxon>Pleurodeles</taxon>
    </lineage>
</organism>